<sequence length="56" mass="6186">MVGTLTVRLVGFTSEQSLRLSACLNLLGLTIGVFWSPGRSSARRLDRVSLTYLLPY</sequence>
<dbReference type="EMBL" id="CAAALY010013258">
    <property type="protein sequence ID" value="VEL11921.1"/>
    <property type="molecule type" value="Genomic_DNA"/>
</dbReference>
<evidence type="ECO:0000313" key="1">
    <source>
        <dbReference type="EMBL" id="VEL11921.1"/>
    </source>
</evidence>
<reference evidence="1" key="1">
    <citation type="submission" date="2018-11" db="EMBL/GenBank/DDBJ databases">
        <authorList>
            <consortium name="Pathogen Informatics"/>
        </authorList>
    </citation>
    <scope>NUCLEOTIDE SEQUENCE</scope>
</reference>
<accession>A0A448WHI3</accession>
<dbReference type="AlphaFoldDB" id="A0A448WHI3"/>
<name>A0A448WHI3_9PLAT</name>
<proteinExistence type="predicted"/>
<dbReference type="Proteomes" id="UP000784294">
    <property type="component" value="Unassembled WGS sequence"/>
</dbReference>
<gene>
    <name evidence="1" type="ORF">PXEA_LOCUS5361</name>
</gene>
<evidence type="ECO:0000313" key="2">
    <source>
        <dbReference type="Proteomes" id="UP000784294"/>
    </source>
</evidence>
<keyword evidence="2" id="KW-1185">Reference proteome</keyword>
<feature type="non-terminal residue" evidence="1">
    <location>
        <position position="56"/>
    </location>
</feature>
<organism evidence="1 2">
    <name type="scientific">Protopolystoma xenopodis</name>
    <dbReference type="NCBI Taxonomy" id="117903"/>
    <lineage>
        <taxon>Eukaryota</taxon>
        <taxon>Metazoa</taxon>
        <taxon>Spiralia</taxon>
        <taxon>Lophotrochozoa</taxon>
        <taxon>Platyhelminthes</taxon>
        <taxon>Monogenea</taxon>
        <taxon>Polyopisthocotylea</taxon>
        <taxon>Polystomatidea</taxon>
        <taxon>Polystomatidae</taxon>
        <taxon>Protopolystoma</taxon>
    </lineage>
</organism>
<comment type="caution">
    <text evidence="1">The sequence shown here is derived from an EMBL/GenBank/DDBJ whole genome shotgun (WGS) entry which is preliminary data.</text>
</comment>
<protein>
    <submittedName>
        <fullName evidence="1">Uncharacterized protein</fullName>
    </submittedName>
</protein>